<dbReference type="SUPFAM" id="SSF55729">
    <property type="entry name" value="Acyl-CoA N-acyltransferases (Nat)"/>
    <property type="match status" value="1"/>
</dbReference>
<dbReference type="Pfam" id="PF00583">
    <property type="entry name" value="Acetyltransf_1"/>
    <property type="match status" value="1"/>
</dbReference>
<accession>A0ABT3NQZ2</accession>
<keyword evidence="3" id="KW-1185">Reference proteome</keyword>
<evidence type="ECO:0000259" key="1">
    <source>
        <dbReference type="PROSITE" id="PS51186"/>
    </source>
</evidence>
<evidence type="ECO:0000313" key="3">
    <source>
        <dbReference type="Proteomes" id="UP001526430"/>
    </source>
</evidence>
<dbReference type="EMBL" id="JAPFQI010000001">
    <property type="protein sequence ID" value="MCW8084583.1"/>
    <property type="molecule type" value="Genomic_DNA"/>
</dbReference>
<dbReference type="InterPro" id="IPR016181">
    <property type="entry name" value="Acyl_CoA_acyltransferase"/>
</dbReference>
<protein>
    <submittedName>
        <fullName evidence="2">GNAT family N-acetyltransferase</fullName>
    </submittedName>
</protein>
<dbReference type="PROSITE" id="PS51186">
    <property type="entry name" value="GNAT"/>
    <property type="match status" value="1"/>
</dbReference>
<evidence type="ECO:0000313" key="2">
    <source>
        <dbReference type="EMBL" id="MCW8084583.1"/>
    </source>
</evidence>
<proteinExistence type="predicted"/>
<dbReference type="InterPro" id="IPR000182">
    <property type="entry name" value="GNAT_dom"/>
</dbReference>
<feature type="domain" description="N-acetyltransferase" evidence="1">
    <location>
        <begin position="1"/>
        <end position="164"/>
    </location>
</feature>
<dbReference type="PANTHER" id="PTHR43072:SF8">
    <property type="entry name" value="ACYLTRANSFERASE FABY-RELATED"/>
    <property type="match status" value="1"/>
</dbReference>
<dbReference type="Gene3D" id="3.40.630.30">
    <property type="match status" value="1"/>
</dbReference>
<organism evidence="2 3">
    <name type="scientific">Sabulicella glaciei</name>
    <dbReference type="NCBI Taxonomy" id="2984948"/>
    <lineage>
        <taxon>Bacteria</taxon>
        <taxon>Pseudomonadati</taxon>
        <taxon>Pseudomonadota</taxon>
        <taxon>Alphaproteobacteria</taxon>
        <taxon>Acetobacterales</taxon>
        <taxon>Acetobacteraceae</taxon>
        <taxon>Sabulicella</taxon>
    </lineage>
</organism>
<reference evidence="2 3" key="1">
    <citation type="submission" date="2022-10" db="EMBL/GenBank/DDBJ databases">
        <title>Roseococcus glaciei nov., sp. nov., isolated from glacier.</title>
        <authorList>
            <person name="Liu Q."/>
            <person name="Xin Y.-H."/>
        </authorList>
    </citation>
    <scope>NUCLEOTIDE SEQUENCE [LARGE SCALE GENOMIC DNA]</scope>
    <source>
        <strain evidence="2 3">MDT2-1-1</strain>
    </source>
</reference>
<name>A0ABT3NQZ2_9PROT</name>
<dbReference type="PANTHER" id="PTHR43072">
    <property type="entry name" value="N-ACETYLTRANSFERASE"/>
    <property type="match status" value="1"/>
</dbReference>
<comment type="caution">
    <text evidence="2">The sequence shown here is derived from an EMBL/GenBank/DDBJ whole genome shotgun (WGS) entry which is preliminary data.</text>
</comment>
<gene>
    <name evidence="2" type="ORF">OF850_02995</name>
</gene>
<dbReference type="Proteomes" id="UP001526430">
    <property type="component" value="Unassembled WGS sequence"/>
</dbReference>
<dbReference type="RefSeq" id="WP_301588227.1">
    <property type="nucleotide sequence ID" value="NZ_JAPFQI010000001.1"/>
</dbReference>
<sequence>MIIRDSRPEDVPAIAAIYGHWVLHGLASFEEEAPGAAEMGRRREAILAGGFPYLVAEQGGRVLGYAYAGPYRPRRAYRFTVENSIYVAPGMGGGGVGRALLATLLARCEEAGCRLVVAVIGDSANKASIRLHEAAGFRHAGMLPAVGWKHGRWVDSVLMTRPLGEGAATPPERALTAAK</sequence>